<comment type="caution">
    <text evidence="4">The sequence shown here is derived from an EMBL/GenBank/DDBJ whole genome shotgun (WGS) entry which is preliminary data.</text>
</comment>
<keyword evidence="5" id="KW-1185">Reference proteome</keyword>
<proteinExistence type="inferred from homology"/>
<feature type="domain" description="Bacterial sugar transferase" evidence="3">
    <location>
        <begin position="31"/>
        <end position="224"/>
    </location>
</feature>
<comment type="similarity">
    <text evidence="1">Belongs to the bacterial sugar transferase family.</text>
</comment>
<dbReference type="PANTHER" id="PTHR30576:SF10">
    <property type="entry name" value="SLL5057 PROTEIN"/>
    <property type="match status" value="1"/>
</dbReference>
<evidence type="ECO:0000313" key="4">
    <source>
        <dbReference type="EMBL" id="GAA0930462.1"/>
    </source>
</evidence>
<evidence type="ECO:0000256" key="2">
    <source>
        <dbReference type="SAM" id="Phobius"/>
    </source>
</evidence>
<accession>A0ABP4A4F9</accession>
<keyword evidence="4" id="KW-0808">Transferase</keyword>
<evidence type="ECO:0000313" key="5">
    <source>
        <dbReference type="Proteomes" id="UP001500542"/>
    </source>
</evidence>
<sequence length="228" mass="25814">MSLLRGSRATPVTRPIPVRGVSRIIPVGLVKRSLDLILALTGMVLAAPILLGIYLWIRLTSPGKGLFRQVRLGADQREFVMYKFRTMRTDADPKVHQEYVRAMAAGEVEKVDGLYKLHQDPRITKPGKFLRKTSLDELPQLLNVLRGEMSLVGPRPVLPFEAELFPEWAFDRFQVKPGLTGLWQVNGRNQLTMDEGLRWDLEYVSTRSVRLDLQIIFKTIPALLGGAR</sequence>
<gene>
    <name evidence="4" type="ORF">GCM10009554_13580</name>
</gene>
<keyword evidence="2" id="KW-1133">Transmembrane helix</keyword>
<name>A0ABP4A4F9_9ACTN</name>
<organism evidence="4 5">
    <name type="scientific">Kribbella koreensis</name>
    <dbReference type="NCBI Taxonomy" id="57909"/>
    <lineage>
        <taxon>Bacteria</taxon>
        <taxon>Bacillati</taxon>
        <taxon>Actinomycetota</taxon>
        <taxon>Actinomycetes</taxon>
        <taxon>Propionibacteriales</taxon>
        <taxon>Kribbellaceae</taxon>
        <taxon>Kribbella</taxon>
    </lineage>
</organism>
<evidence type="ECO:0000256" key="1">
    <source>
        <dbReference type="ARBA" id="ARBA00006464"/>
    </source>
</evidence>
<protein>
    <submittedName>
        <fullName evidence="4">Sugar transferase</fullName>
    </submittedName>
</protein>
<dbReference type="EMBL" id="BAAAHK010000003">
    <property type="protein sequence ID" value="GAA0930462.1"/>
    <property type="molecule type" value="Genomic_DNA"/>
</dbReference>
<dbReference type="InterPro" id="IPR003362">
    <property type="entry name" value="Bact_transf"/>
</dbReference>
<feature type="transmembrane region" description="Helical" evidence="2">
    <location>
        <begin position="36"/>
        <end position="57"/>
    </location>
</feature>
<reference evidence="5" key="1">
    <citation type="journal article" date="2019" name="Int. J. Syst. Evol. Microbiol.">
        <title>The Global Catalogue of Microorganisms (GCM) 10K type strain sequencing project: providing services to taxonomists for standard genome sequencing and annotation.</title>
        <authorList>
            <consortium name="The Broad Institute Genomics Platform"/>
            <consortium name="The Broad Institute Genome Sequencing Center for Infectious Disease"/>
            <person name="Wu L."/>
            <person name="Ma J."/>
        </authorList>
    </citation>
    <scope>NUCLEOTIDE SEQUENCE [LARGE SCALE GENOMIC DNA]</scope>
    <source>
        <strain evidence="5">JCM 10977</strain>
    </source>
</reference>
<evidence type="ECO:0000259" key="3">
    <source>
        <dbReference type="Pfam" id="PF02397"/>
    </source>
</evidence>
<keyword evidence="2" id="KW-0812">Transmembrane</keyword>
<keyword evidence="2" id="KW-0472">Membrane</keyword>
<dbReference type="Pfam" id="PF02397">
    <property type="entry name" value="Bac_transf"/>
    <property type="match status" value="1"/>
</dbReference>
<dbReference type="PANTHER" id="PTHR30576">
    <property type="entry name" value="COLANIC BIOSYNTHESIS UDP-GLUCOSE LIPID CARRIER TRANSFERASE"/>
    <property type="match status" value="1"/>
</dbReference>
<dbReference type="Proteomes" id="UP001500542">
    <property type="component" value="Unassembled WGS sequence"/>
</dbReference>
<dbReference type="GO" id="GO:0016740">
    <property type="term" value="F:transferase activity"/>
    <property type="evidence" value="ECO:0007669"/>
    <property type="project" value="UniProtKB-KW"/>
</dbReference>